<protein>
    <recommendedName>
        <fullName evidence="8">Abasic site processing protein</fullName>
        <ecNumber evidence="8">3.4.-.-</ecNumber>
    </recommendedName>
</protein>
<dbReference type="GO" id="GO:0003697">
    <property type="term" value="F:single-stranded DNA binding"/>
    <property type="evidence" value="ECO:0007669"/>
    <property type="project" value="InterPro"/>
</dbReference>
<accession>A0A8K0V8Z0</accession>
<keyword evidence="2 8" id="KW-0645">Protease</keyword>
<organism evidence="9 10">
    <name type="scientific">Szabonella alba</name>
    <dbReference type="NCBI Taxonomy" id="2804194"/>
    <lineage>
        <taxon>Bacteria</taxon>
        <taxon>Pseudomonadati</taxon>
        <taxon>Pseudomonadota</taxon>
        <taxon>Alphaproteobacteria</taxon>
        <taxon>Rhodobacterales</taxon>
        <taxon>Paracoccaceae</taxon>
        <taxon>Szabonella</taxon>
    </lineage>
</organism>
<keyword evidence="3" id="KW-0227">DNA damage</keyword>
<dbReference type="EMBL" id="JAESVN010000003">
    <property type="protein sequence ID" value="MBL4917321.1"/>
    <property type="molecule type" value="Genomic_DNA"/>
</dbReference>
<name>A0A8K0V8Z0_9RHOB</name>
<evidence type="ECO:0000256" key="6">
    <source>
        <dbReference type="ARBA" id="ARBA00023125"/>
    </source>
</evidence>
<dbReference type="EC" id="3.4.-.-" evidence="8"/>
<evidence type="ECO:0000256" key="7">
    <source>
        <dbReference type="ARBA" id="ARBA00023239"/>
    </source>
</evidence>
<evidence type="ECO:0000313" key="10">
    <source>
        <dbReference type="Proteomes" id="UP000648908"/>
    </source>
</evidence>
<dbReference type="PANTHER" id="PTHR13604">
    <property type="entry name" value="DC12-RELATED"/>
    <property type="match status" value="1"/>
</dbReference>
<evidence type="ECO:0000256" key="4">
    <source>
        <dbReference type="ARBA" id="ARBA00022801"/>
    </source>
</evidence>
<comment type="caution">
    <text evidence="9">The sequence shown here is derived from an EMBL/GenBank/DDBJ whole genome shotgun (WGS) entry which is preliminary data.</text>
</comment>
<dbReference type="RefSeq" id="WP_202688199.1">
    <property type="nucleotide sequence ID" value="NZ_JAESVN010000003.1"/>
</dbReference>
<dbReference type="GO" id="GO:0106300">
    <property type="term" value="P:protein-DNA covalent cross-linking repair"/>
    <property type="evidence" value="ECO:0007669"/>
    <property type="project" value="InterPro"/>
</dbReference>
<dbReference type="GO" id="GO:0016829">
    <property type="term" value="F:lyase activity"/>
    <property type="evidence" value="ECO:0007669"/>
    <property type="project" value="UniProtKB-KW"/>
</dbReference>
<evidence type="ECO:0000313" key="9">
    <source>
        <dbReference type="EMBL" id="MBL4917321.1"/>
    </source>
</evidence>
<proteinExistence type="inferred from homology"/>
<evidence type="ECO:0000256" key="2">
    <source>
        <dbReference type="ARBA" id="ARBA00022670"/>
    </source>
</evidence>
<sequence>MCGRVVDPNLRAEGLDSSWLKIASFPRRFNVKPTEQVLILGKQPLEAMTARWWLIPSWFDGAEAKDWKATTFNARIEDAKDKPSFRRVWRQGRCLIPVAGFFEWTGEKSHKQPHFIQPAGNAETLFLAGLASRWRDLLTCTILTRAANDDMQDLHHRMPVILDIEERDAWLGGSDDPGLGAAARIRHHAVPAFGIKDDGPELIEPIST</sequence>
<keyword evidence="6" id="KW-0238">DNA-binding</keyword>
<gene>
    <name evidence="9" type="ORF">JL811_08815</name>
</gene>
<evidence type="ECO:0000256" key="8">
    <source>
        <dbReference type="RuleBase" id="RU364100"/>
    </source>
</evidence>
<comment type="similarity">
    <text evidence="1 8">Belongs to the SOS response-associated peptidase family.</text>
</comment>
<dbReference type="InterPro" id="IPR036590">
    <property type="entry name" value="SRAP-like"/>
</dbReference>
<evidence type="ECO:0000256" key="3">
    <source>
        <dbReference type="ARBA" id="ARBA00022763"/>
    </source>
</evidence>
<keyword evidence="10" id="KW-1185">Reference proteome</keyword>
<dbReference type="GO" id="GO:0006508">
    <property type="term" value="P:proteolysis"/>
    <property type="evidence" value="ECO:0007669"/>
    <property type="project" value="UniProtKB-KW"/>
</dbReference>
<dbReference type="PANTHER" id="PTHR13604:SF0">
    <property type="entry name" value="ABASIC SITE PROCESSING PROTEIN HMCES"/>
    <property type="match status" value="1"/>
</dbReference>
<dbReference type="Pfam" id="PF02586">
    <property type="entry name" value="SRAP"/>
    <property type="match status" value="1"/>
</dbReference>
<reference evidence="9" key="1">
    <citation type="submission" date="2021-01" db="EMBL/GenBank/DDBJ databases">
        <title>Tabrizicola alba sp. nov. a motile alkaliphilic bacterium isolated from a soda lake.</title>
        <authorList>
            <person name="Szuroczki S."/>
            <person name="Abbaszade G."/>
            <person name="Schumann P."/>
            <person name="Toth E."/>
        </authorList>
    </citation>
    <scope>NUCLEOTIDE SEQUENCE</scope>
    <source>
        <strain evidence="9">DMG-N-6</strain>
    </source>
</reference>
<dbReference type="SUPFAM" id="SSF143081">
    <property type="entry name" value="BB1717-like"/>
    <property type="match status" value="1"/>
</dbReference>
<dbReference type="InterPro" id="IPR003738">
    <property type="entry name" value="SRAP"/>
</dbReference>
<keyword evidence="7" id="KW-0456">Lyase</keyword>
<dbReference type="Gene3D" id="3.90.1680.10">
    <property type="entry name" value="SOS response associated peptidase-like"/>
    <property type="match status" value="1"/>
</dbReference>
<dbReference type="AlphaFoldDB" id="A0A8K0V8Z0"/>
<keyword evidence="4 8" id="KW-0378">Hydrolase</keyword>
<keyword evidence="5" id="KW-0190">Covalent protein-DNA linkage</keyword>
<dbReference type="GO" id="GO:0008233">
    <property type="term" value="F:peptidase activity"/>
    <property type="evidence" value="ECO:0007669"/>
    <property type="project" value="UniProtKB-KW"/>
</dbReference>
<dbReference type="Proteomes" id="UP000648908">
    <property type="component" value="Unassembled WGS sequence"/>
</dbReference>
<evidence type="ECO:0000256" key="5">
    <source>
        <dbReference type="ARBA" id="ARBA00023124"/>
    </source>
</evidence>
<evidence type="ECO:0000256" key="1">
    <source>
        <dbReference type="ARBA" id="ARBA00008136"/>
    </source>
</evidence>